<dbReference type="Pfam" id="PF07714">
    <property type="entry name" value="PK_Tyr_Ser-Thr"/>
    <property type="match status" value="1"/>
</dbReference>
<dbReference type="GO" id="GO:0004672">
    <property type="term" value="F:protein kinase activity"/>
    <property type="evidence" value="ECO:0007669"/>
    <property type="project" value="InterPro"/>
</dbReference>
<evidence type="ECO:0000256" key="3">
    <source>
        <dbReference type="ARBA" id="ARBA00022786"/>
    </source>
</evidence>
<dbReference type="PANTHER" id="PTHR45647">
    <property type="entry name" value="OS02G0152300 PROTEIN"/>
    <property type="match status" value="1"/>
</dbReference>
<dbReference type="PANTHER" id="PTHR45647:SF93">
    <property type="entry name" value="KINASE WITH ADENINE NUCLEOTIDE ALPHA HYDROLASES-LIKE DOMAIN-CONTAINING PROTEIN"/>
    <property type="match status" value="1"/>
</dbReference>
<evidence type="ECO:0000313" key="5">
    <source>
        <dbReference type="EMBL" id="GAA0169404.1"/>
    </source>
</evidence>
<dbReference type="Gene3D" id="1.10.510.10">
    <property type="entry name" value="Transferase(Phosphotransferase) domain 1"/>
    <property type="match status" value="1"/>
</dbReference>
<proteinExistence type="predicted"/>
<dbReference type="InterPro" id="IPR000719">
    <property type="entry name" value="Prot_kinase_dom"/>
</dbReference>
<keyword evidence="6" id="KW-1185">Reference proteome</keyword>
<accession>A0AAV3R0I8</accession>
<protein>
    <recommendedName>
        <fullName evidence="2">RING-type E3 ubiquitin transferase</fullName>
        <ecNumber evidence="2">2.3.2.27</ecNumber>
    </recommendedName>
</protein>
<organism evidence="5 6">
    <name type="scientific">Lithospermum erythrorhizon</name>
    <name type="common">Purple gromwell</name>
    <name type="synonym">Lithospermum officinale var. erythrorhizon</name>
    <dbReference type="NCBI Taxonomy" id="34254"/>
    <lineage>
        <taxon>Eukaryota</taxon>
        <taxon>Viridiplantae</taxon>
        <taxon>Streptophyta</taxon>
        <taxon>Embryophyta</taxon>
        <taxon>Tracheophyta</taxon>
        <taxon>Spermatophyta</taxon>
        <taxon>Magnoliopsida</taxon>
        <taxon>eudicotyledons</taxon>
        <taxon>Gunneridae</taxon>
        <taxon>Pentapetalae</taxon>
        <taxon>asterids</taxon>
        <taxon>lamiids</taxon>
        <taxon>Boraginales</taxon>
        <taxon>Boraginaceae</taxon>
        <taxon>Boraginoideae</taxon>
        <taxon>Lithospermeae</taxon>
        <taxon>Lithospermum</taxon>
    </lineage>
</organism>
<dbReference type="AlphaFoldDB" id="A0AAV3R0I8"/>
<dbReference type="EMBL" id="BAABME010024067">
    <property type="protein sequence ID" value="GAA0169404.1"/>
    <property type="molecule type" value="Genomic_DNA"/>
</dbReference>
<dbReference type="SUPFAM" id="SSF56112">
    <property type="entry name" value="Protein kinase-like (PK-like)"/>
    <property type="match status" value="1"/>
</dbReference>
<evidence type="ECO:0000256" key="2">
    <source>
        <dbReference type="ARBA" id="ARBA00012483"/>
    </source>
</evidence>
<dbReference type="InterPro" id="IPR011009">
    <property type="entry name" value="Kinase-like_dom_sf"/>
</dbReference>
<dbReference type="GO" id="GO:0005524">
    <property type="term" value="F:ATP binding"/>
    <property type="evidence" value="ECO:0007669"/>
    <property type="project" value="InterPro"/>
</dbReference>
<sequence length="104" mass="11823">MRIGEGGYGPVFKGYLDHTLAAIKVLRKDLSEGKKQFSKEIEVLSSMRHPYLVLLLGACPEYGCLAYKFLENGSLEDRLFRKDNTPPIPWKIRFKIAAEIASNY</sequence>
<evidence type="ECO:0000256" key="1">
    <source>
        <dbReference type="ARBA" id="ARBA00000900"/>
    </source>
</evidence>
<evidence type="ECO:0000313" key="6">
    <source>
        <dbReference type="Proteomes" id="UP001454036"/>
    </source>
</evidence>
<dbReference type="EC" id="2.3.2.27" evidence="2"/>
<dbReference type="InterPro" id="IPR001245">
    <property type="entry name" value="Ser-Thr/Tyr_kinase_cat_dom"/>
</dbReference>
<keyword evidence="3" id="KW-0833">Ubl conjugation pathway</keyword>
<gene>
    <name evidence="5" type="ORF">LIER_40751</name>
</gene>
<dbReference type="Proteomes" id="UP001454036">
    <property type="component" value="Unassembled WGS sequence"/>
</dbReference>
<dbReference type="PROSITE" id="PS50011">
    <property type="entry name" value="PROTEIN_KINASE_DOM"/>
    <property type="match status" value="1"/>
</dbReference>
<feature type="domain" description="Protein kinase" evidence="4">
    <location>
        <begin position="1"/>
        <end position="104"/>
    </location>
</feature>
<evidence type="ECO:0000259" key="4">
    <source>
        <dbReference type="PROSITE" id="PS50011"/>
    </source>
</evidence>
<comment type="catalytic activity">
    <reaction evidence="1">
        <text>S-ubiquitinyl-[E2 ubiquitin-conjugating enzyme]-L-cysteine + [acceptor protein]-L-lysine = [E2 ubiquitin-conjugating enzyme]-L-cysteine + N(6)-ubiquitinyl-[acceptor protein]-L-lysine.</text>
        <dbReference type="EC" id="2.3.2.27"/>
    </reaction>
</comment>
<comment type="caution">
    <text evidence="5">The sequence shown here is derived from an EMBL/GenBank/DDBJ whole genome shotgun (WGS) entry which is preliminary data.</text>
</comment>
<reference evidence="5 6" key="1">
    <citation type="submission" date="2024-01" db="EMBL/GenBank/DDBJ databases">
        <title>The complete chloroplast genome sequence of Lithospermum erythrorhizon: insights into the phylogenetic relationship among Boraginaceae species and the maternal lineages of purple gromwells.</title>
        <authorList>
            <person name="Okada T."/>
            <person name="Watanabe K."/>
        </authorList>
    </citation>
    <scope>NUCLEOTIDE SEQUENCE [LARGE SCALE GENOMIC DNA]</scope>
</reference>
<dbReference type="GO" id="GO:0061630">
    <property type="term" value="F:ubiquitin protein ligase activity"/>
    <property type="evidence" value="ECO:0007669"/>
    <property type="project" value="UniProtKB-EC"/>
</dbReference>
<dbReference type="InterPro" id="IPR051348">
    <property type="entry name" value="U-box_ubiquitin_ligases"/>
</dbReference>
<name>A0AAV3R0I8_LITER</name>